<keyword evidence="2" id="KW-0472">Membrane</keyword>
<dbReference type="InParanoid" id="Q4N448"/>
<reference evidence="3 4" key="1">
    <citation type="journal article" date="2005" name="Science">
        <title>Genome sequence of Theileria parva, a bovine pathogen that transforms lymphocytes.</title>
        <authorList>
            <person name="Gardner M.J."/>
            <person name="Bishop R."/>
            <person name="Shah T."/>
            <person name="de Villiers E.P."/>
            <person name="Carlton J.M."/>
            <person name="Hall N."/>
            <person name="Ren Q."/>
            <person name="Paulsen I.T."/>
            <person name="Pain A."/>
            <person name="Berriman M."/>
            <person name="Wilson R.J.M."/>
            <person name="Sato S."/>
            <person name="Ralph S.A."/>
            <person name="Mann D.J."/>
            <person name="Xiong Z."/>
            <person name="Shallom S.J."/>
            <person name="Weidman J."/>
            <person name="Jiang L."/>
            <person name="Lynn J."/>
            <person name="Weaver B."/>
            <person name="Shoaibi A."/>
            <person name="Domingo A.R."/>
            <person name="Wasawo D."/>
            <person name="Crabtree J."/>
            <person name="Wortman J.R."/>
            <person name="Haas B."/>
            <person name="Angiuoli S.V."/>
            <person name="Creasy T.H."/>
            <person name="Lu C."/>
            <person name="Suh B."/>
            <person name="Silva J.C."/>
            <person name="Utterback T.R."/>
            <person name="Feldblyum T.V."/>
            <person name="Pertea M."/>
            <person name="Allen J."/>
            <person name="Nierman W.C."/>
            <person name="Taracha E.L.N."/>
            <person name="Salzberg S.L."/>
            <person name="White O.R."/>
            <person name="Fitzhugh H.A."/>
            <person name="Morzaria S."/>
            <person name="Venter J.C."/>
            <person name="Fraser C.M."/>
            <person name="Nene V."/>
        </authorList>
    </citation>
    <scope>NUCLEOTIDE SEQUENCE [LARGE SCALE GENOMIC DNA]</scope>
    <source>
        <strain evidence="3 4">Muguga</strain>
    </source>
</reference>
<keyword evidence="2" id="KW-0812">Transmembrane</keyword>
<proteinExistence type="predicted"/>
<gene>
    <name evidence="3" type="ordered locus">TP02_0791</name>
</gene>
<evidence type="ECO:0000313" key="3">
    <source>
        <dbReference type="EMBL" id="EAN33075.1"/>
    </source>
</evidence>
<dbReference type="VEuPathDB" id="PiroplasmaDB:TpMuguga_02g00791"/>
<dbReference type="OMA" id="HEKYIHS"/>
<evidence type="ECO:0000313" key="4">
    <source>
        <dbReference type="Proteomes" id="UP000001949"/>
    </source>
</evidence>
<dbReference type="Proteomes" id="UP000001949">
    <property type="component" value="Unassembled WGS sequence"/>
</dbReference>
<dbReference type="eggNOG" id="ENOG502T4JM">
    <property type="taxonomic scope" value="Eukaryota"/>
</dbReference>
<organism evidence="3 4">
    <name type="scientific">Theileria parva</name>
    <name type="common">East coast fever infection agent</name>
    <dbReference type="NCBI Taxonomy" id="5875"/>
    <lineage>
        <taxon>Eukaryota</taxon>
        <taxon>Sar</taxon>
        <taxon>Alveolata</taxon>
        <taxon>Apicomplexa</taxon>
        <taxon>Aconoidasida</taxon>
        <taxon>Piroplasmida</taxon>
        <taxon>Theileriidae</taxon>
        <taxon>Theileria</taxon>
    </lineage>
</organism>
<comment type="caution">
    <text evidence="3">The sequence shown here is derived from an EMBL/GenBank/DDBJ whole genome shotgun (WGS) entry which is preliminary data.</text>
</comment>
<feature type="region of interest" description="Disordered" evidence="1">
    <location>
        <begin position="1"/>
        <end position="51"/>
    </location>
</feature>
<sequence>MDDVETGYYSELSSSDMSNSIHNTTNQSTGPTGDPRPSEPTQSNPEPAEPVETELISGMNEIYSLDRGKTKLYKEFLKLYSDSDEGQKFAESDSFERGQTRRKLLLWLLIIVLISNPILGGYNLHHFTSYFNNFTTTQLSKAFPQNTEVTKELSKKWYQFSFNTQGVSSQDTVNTNPVDPLDNPRILEFKRVCDEISVRIRRYSFYEVFGEIIFGIFSLVLMSLCKLPCNNGNSIRFMMPMLFILYMLIYRFLAFYILFTTLKIGFYSLVTLKPRVLQLRKVFGRSDLNFYSSNDGGFKLFRNCFSRDTFSSSDPHEKYIHSLYNYASDIGTYLKNIDVGDYSQGLDDLTNKFKNRKLNY</sequence>
<feature type="transmembrane region" description="Helical" evidence="2">
    <location>
        <begin position="237"/>
        <end position="259"/>
    </location>
</feature>
<name>Q4N448_THEPA</name>
<evidence type="ECO:0000256" key="1">
    <source>
        <dbReference type="SAM" id="MobiDB-lite"/>
    </source>
</evidence>
<feature type="transmembrane region" description="Helical" evidence="2">
    <location>
        <begin position="205"/>
        <end position="225"/>
    </location>
</feature>
<protein>
    <submittedName>
        <fullName evidence="3">Uncharacterized protein</fullName>
    </submittedName>
</protein>
<dbReference type="KEGG" id="tpv:TP02_0791"/>
<dbReference type="EMBL" id="AAGK01000002">
    <property type="protein sequence ID" value="EAN33075.1"/>
    <property type="molecule type" value="Genomic_DNA"/>
</dbReference>
<keyword evidence="2" id="KW-1133">Transmembrane helix</keyword>
<evidence type="ECO:0000256" key="2">
    <source>
        <dbReference type="SAM" id="Phobius"/>
    </source>
</evidence>
<feature type="compositionally biased region" description="Polar residues" evidence="1">
    <location>
        <begin position="11"/>
        <end position="31"/>
    </location>
</feature>
<keyword evidence="4" id="KW-1185">Reference proteome</keyword>
<accession>Q4N448</accession>
<dbReference type="AlphaFoldDB" id="Q4N448"/>
<feature type="transmembrane region" description="Helical" evidence="2">
    <location>
        <begin position="104"/>
        <end position="124"/>
    </location>
</feature>